<feature type="transmembrane region" description="Helical" evidence="3">
    <location>
        <begin position="560"/>
        <end position="577"/>
    </location>
</feature>
<proteinExistence type="predicted"/>
<gene>
    <name evidence="5" type="primary">ACBD5</name>
    <name evidence="5" type="ORF">OS493_002384</name>
</gene>
<feature type="region of interest" description="Disordered" evidence="2">
    <location>
        <begin position="142"/>
        <end position="161"/>
    </location>
</feature>
<dbReference type="Proteomes" id="UP001163046">
    <property type="component" value="Unassembled WGS sequence"/>
</dbReference>
<dbReference type="Gene3D" id="1.20.80.10">
    <property type="match status" value="1"/>
</dbReference>
<dbReference type="InterPro" id="IPR014352">
    <property type="entry name" value="FERM/acyl-CoA-bd_prot_sf"/>
</dbReference>
<feature type="region of interest" description="Disordered" evidence="2">
    <location>
        <begin position="222"/>
        <end position="259"/>
    </location>
</feature>
<dbReference type="FunFam" id="1.20.80.10:FF:000010">
    <property type="entry name" value="Acyl-CoA-binding domain-containing protein 5"/>
    <property type="match status" value="1"/>
</dbReference>
<organism evidence="5 6">
    <name type="scientific">Desmophyllum pertusum</name>
    <dbReference type="NCBI Taxonomy" id="174260"/>
    <lineage>
        <taxon>Eukaryota</taxon>
        <taxon>Metazoa</taxon>
        <taxon>Cnidaria</taxon>
        <taxon>Anthozoa</taxon>
        <taxon>Hexacorallia</taxon>
        <taxon>Scleractinia</taxon>
        <taxon>Caryophylliina</taxon>
        <taxon>Caryophylliidae</taxon>
        <taxon>Desmophyllum</taxon>
    </lineage>
</organism>
<dbReference type="InterPro" id="IPR035984">
    <property type="entry name" value="Acyl-CoA-binding_sf"/>
</dbReference>
<feature type="compositionally biased region" description="Basic and acidic residues" evidence="2">
    <location>
        <begin position="283"/>
        <end position="295"/>
    </location>
</feature>
<dbReference type="PANTHER" id="PTHR23310">
    <property type="entry name" value="ACYL-COA-BINDING PROTEIN, ACBP"/>
    <property type="match status" value="1"/>
</dbReference>
<evidence type="ECO:0000313" key="5">
    <source>
        <dbReference type="EMBL" id="KAJ7365671.1"/>
    </source>
</evidence>
<dbReference type="AlphaFoldDB" id="A0A9W9YSW0"/>
<feature type="domain" description="ACB" evidence="4">
    <location>
        <begin position="5"/>
        <end position="94"/>
    </location>
</feature>
<dbReference type="PRINTS" id="PR00689">
    <property type="entry name" value="ACOABINDINGP"/>
</dbReference>
<dbReference type="PANTHER" id="PTHR23310:SF77">
    <property type="entry name" value="LD25952P"/>
    <property type="match status" value="1"/>
</dbReference>
<keyword evidence="6" id="KW-1185">Reference proteome</keyword>
<evidence type="ECO:0000256" key="3">
    <source>
        <dbReference type="SAM" id="Phobius"/>
    </source>
</evidence>
<keyword evidence="1" id="KW-0446">Lipid-binding</keyword>
<evidence type="ECO:0000259" key="4">
    <source>
        <dbReference type="PROSITE" id="PS51228"/>
    </source>
</evidence>
<protein>
    <submittedName>
        <fullName evidence="5">Acyl-CoA binding domain containing 5</fullName>
    </submittedName>
</protein>
<sequence>MAGRAEAKFDAAVNVVRSMPKKGAYQPSYETMLKFYGFYKQAKEGECFESKPGFWDVVRKAKWEAWHGLGQMSKQEAMESYVSELKQVMQTLPDGEGAAEFSEVLKSFYKLVYEDQDEQLPAILKIFEKEKVPEKIKIIGKLKPKGHHGPRHKNEPNGYINSHEVNGTCKEFSVKMNGFPHRDSMDIKAGFPHRDSLAIRNKHGLQFSNAVNPVLIISSDELKEKEDEDDDDDDSGIQNGMSEVPPLRPSNDDLLRPKGRSGVILTSDESEEDEFCDTLDPEHLEELQNGNHKEEEQLDLDETLQRVDSTRGSNSSSSPEHATNSTLSESENSDLESDLKSSQLLTSTPYGKHVTFSVDGNDSSTTTVVNSDLSEVEPLISEECFSEVTPILENGHGSQTNEVVTEYESFTPFDQAPIQPAGILKSNHSVRECGGGDASQQPSGRSHSGRTRQSQGTRNKEGSSTVSGVSRPPRGHRRRSDSDSEDELTSDHTSGPDYDSTGDRDEINDRILQALERLHQDMKSVLRRLGTMEEAVVSQQDAVSRSEQPWWKAYVPSKPLMFLILWPFLVNIVFYYFRRKKNSQKR</sequence>
<comment type="caution">
    <text evidence="5">The sequence shown here is derived from an EMBL/GenBank/DDBJ whole genome shotgun (WGS) entry which is preliminary data.</text>
</comment>
<feature type="region of interest" description="Disordered" evidence="2">
    <location>
        <begin position="283"/>
        <end position="370"/>
    </location>
</feature>
<dbReference type="InterPro" id="IPR000582">
    <property type="entry name" value="Acyl-CoA-binding_protein"/>
</dbReference>
<evidence type="ECO:0000313" key="6">
    <source>
        <dbReference type="Proteomes" id="UP001163046"/>
    </source>
</evidence>
<keyword evidence="3" id="KW-0812">Transmembrane</keyword>
<name>A0A9W9YSW0_9CNID</name>
<dbReference type="PROSITE" id="PS51228">
    <property type="entry name" value="ACB_2"/>
    <property type="match status" value="1"/>
</dbReference>
<evidence type="ECO:0000256" key="1">
    <source>
        <dbReference type="ARBA" id="ARBA00023121"/>
    </source>
</evidence>
<feature type="compositionally biased region" description="Polar residues" evidence="2">
    <location>
        <begin position="438"/>
        <end position="466"/>
    </location>
</feature>
<dbReference type="OrthoDB" id="71307at2759"/>
<feature type="compositionally biased region" description="Acidic residues" evidence="2">
    <location>
        <begin position="226"/>
        <end position="235"/>
    </location>
</feature>
<keyword evidence="3" id="KW-0472">Membrane</keyword>
<dbReference type="EMBL" id="MU827302">
    <property type="protein sequence ID" value="KAJ7365671.1"/>
    <property type="molecule type" value="Genomic_DNA"/>
</dbReference>
<reference evidence="5" key="1">
    <citation type="submission" date="2023-01" db="EMBL/GenBank/DDBJ databases">
        <title>Genome assembly of the deep-sea coral Lophelia pertusa.</title>
        <authorList>
            <person name="Herrera S."/>
            <person name="Cordes E."/>
        </authorList>
    </citation>
    <scope>NUCLEOTIDE SEQUENCE</scope>
    <source>
        <strain evidence="5">USNM1676648</strain>
        <tissue evidence="5">Polyp</tissue>
    </source>
</reference>
<feature type="compositionally biased region" description="Polar residues" evidence="2">
    <location>
        <begin position="358"/>
        <end position="370"/>
    </location>
</feature>
<accession>A0A9W9YSW0</accession>
<evidence type="ECO:0000256" key="2">
    <source>
        <dbReference type="SAM" id="MobiDB-lite"/>
    </source>
</evidence>
<dbReference type="SUPFAM" id="SSF47027">
    <property type="entry name" value="Acyl-CoA binding protein"/>
    <property type="match status" value="1"/>
</dbReference>
<feature type="compositionally biased region" description="Basic residues" evidence="2">
    <location>
        <begin position="142"/>
        <end position="151"/>
    </location>
</feature>
<dbReference type="GO" id="GO:0000062">
    <property type="term" value="F:fatty-acyl-CoA binding"/>
    <property type="evidence" value="ECO:0007669"/>
    <property type="project" value="InterPro"/>
</dbReference>
<keyword evidence="3" id="KW-1133">Transmembrane helix</keyword>
<feature type="region of interest" description="Disordered" evidence="2">
    <location>
        <begin position="414"/>
        <end position="504"/>
    </location>
</feature>
<dbReference type="Pfam" id="PF00887">
    <property type="entry name" value="ACBP"/>
    <property type="match status" value="1"/>
</dbReference>
<dbReference type="GO" id="GO:0005737">
    <property type="term" value="C:cytoplasm"/>
    <property type="evidence" value="ECO:0007669"/>
    <property type="project" value="TreeGrafter"/>
</dbReference>
<feature type="compositionally biased region" description="Polar residues" evidence="2">
    <location>
        <begin position="310"/>
        <end position="322"/>
    </location>
</feature>
<dbReference type="GO" id="GO:0006631">
    <property type="term" value="P:fatty acid metabolic process"/>
    <property type="evidence" value="ECO:0007669"/>
    <property type="project" value="TreeGrafter"/>
</dbReference>